<gene>
    <name evidence="1" type="ORF">TIFTF001_022198</name>
</gene>
<sequence>MMICSCSAPPVALKHRLHEQPPHRSRPTALTVQVQPRDDDLRMARFVAATTKLVENCLPSEPWFEDKDGR</sequence>
<comment type="caution">
    <text evidence="1">The sequence shown here is derived from an EMBL/GenBank/DDBJ whole genome shotgun (WGS) entry which is preliminary data.</text>
</comment>
<protein>
    <submittedName>
        <fullName evidence="1">Uncharacterized protein</fullName>
    </submittedName>
</protein>
<name>A0AA88AHC1_FICCA</name>
<dbReference type="EMBL" id="BTGU01000044">
    <property type="protein sequence ID" value="GMN53042.1"/>
    <property type="molecule type" value="Genomic_DNA"/>
</dbReference>
<organism evidence="1 2">
    <name type="scientific">Ficus carica</name>
    <name type="common">Common fig</name>
    <dbReference type="NCBI Taxonomy" id="3494"/>
    <lineage>
        <taxon>Eukaryota</taxon>
        <taxon>Viridiplantae</taxon>
        <taxon>Streptophyta</taxon>
        <taxon>Embryophyta</taxon>
        <taxon>Tracheophyta</taxon>
        <taxon>Spermatophyta</taxon>
        <taxon>Magnoliopsida</taxon>
        <taxon>eudicotyledons</taxon>
        <taxon>Gunneridae</taxon>
        <taxon>Pentapetalae</taxon>
        <taxon>rosids</taxon>
        <taxon>fabids</taxon>
        <taxon>Rosales</taxon>
        <taxon>Moraceae</taxon>
        <taxon>Ficeae</taxon>
        <taxon>Ficus</taxon>
    </lineage>
</organism>
<keyword evidence="2" id="KW-1185">Reference proteome</keyword>
<evidence type="ECO:0000313" key="1">
    <source>
        <dbReference type="EMBL" id="GMN53042.1"/>
    </source>
</evidence>
<evidence type="ECO:0000313" key="2">
    <source>
        <dbReference type="Proteomes" id="UP001187192"/>
    </source>
</evidence>
<reference evidence="1" key="1">
    <citation type="submission" date="2023-07" db="EMBL/GenBank/DDBJ databases">
        <title>draft genome sequence of fig (Ficus carica).</title>
        <authorList>
            <person name="Takahashi T."/>
            <person name="Nishimura K."/>
        </authorList>
    </citation>
    <scope>NUCLEOTIDE SEQUENCE</scope>
</reference>
<dbReference type="AlphaFoldDB" id="A0AA88AHC1"/>
<proteinExistence type="predicted"/>
<dbReference type="Proteomes" id="UP001187192">
    <property type="component" value="Unassembled WGS sequence"/>
</dbReference>
<accession>A0AA88AHC1</accession>